<keyword evidence="2" id="KW-0547">Nucleotide-binding</keyword>
<keyword evidence="7" id="KW-1185">Reference proteome</keyword>
<dbReference type="Proteomes" id="UP000563523">
    <property type="component" value="Unassembled WGS sequence"/>
</dbReference>
<reference evidence="6 7" key="1">
    <citation type="submission" date="2020-06" db="EMBL/GenBank/DDBJ databases">
        <authorList>
            <person name="Kang J."/>
        </authorList>
    </citation>
    <scope>NUCLEOTIDE SEQUENCE [LARGE SCALE GENOMIC DNA]</scope>
    <source>
        <strain evidence="6 7">DCY120</strain>
    </source>
</reference>
<dbReference type="RefSeq" id="WP_176942134.1">
    <property type="nucleotide sequence ID" value="NZ_JABZEC010000002.1"/>
</dbReference>
<dbReference type="InterPro" id="IPR003439">
    <property type="entry name" value="ABC_transporter-like_ATP-bd"/>
</dbReference>
<keyword evidence="3 6" id="KW-0067">ATP-binding</keyword>
<feature type="domain" description="ABC transporter" evidence="5">
    <location>
        <begin position="5"/>
        <end position="234"/>
    </location>
</feature>
<evidence type="ECO:0000256" key="4">
    <source>
        <dbReference type="ARBA" id="ARBA00022970"/>
    </source>
</evidence>
<evidence type="ECO:0000256" key="1">
    <source>
        <dbReference type="ARBA" id="ARBA00022448"/>
    </source>
</evidence>
<dbReference type="GO" id="GO:0006865">
    <property type="term" value="P:amino acid transport"/>
    <property type="evidence" value="ECO:0007669"/>
    <property type="project" value="UniProtKB-KW"/>
</dbReference>
<evidence type="ECO:0000259" key="5">
    <source>
        <dbReference type="PROSITE" id="PS50893"/>
    </source>
</evidence>
<name>A0A850QZ42_9LACO</name>
<dbReference type="FunFam" id="3.40.50.300:FF:000032">
    <property type="entry name" value="Export ABC transporter ATP-binding protein"/>
    <property type="match status" value="1"/>
</dbReference>
<evidence type="ECO:0000313" key="6">
    <source>
        <dbReference type="EMBL" id="NVY95963.1"/>
    </source>
</evidence>
<dbReference type="Pfam" id="PF00005">
    <property type="entry name" value="ABC_tran"/>
    <property type="match status" value="1"/>
</dbReference>
<dbReference type="GO" id="GO:0016887">
    <property type="term" value="F:ATP hydrolysis activity"/>
    <property type="evidence" value="ECO:0007669"/>
    <property type="project" value="InterPro"/>
</dbReference>
<dbReference type="EMBL" id="JABZEC010000002">
    <property type="protein sequence ID" value="NVY95963.1"/>
    <property type="molecule type" value="Genomic_DNA"/>
</dbReference>
<dbReference type="SMART" id="SM00382">
    <property type="entry name" value="AAA"/>
    <property type="match status" value="1"/>
</dbReference>
<keyword evidence="4" id="KW-0029">Amino-acid transport</keyword>
<comment type="caution">
    <text evidence="6">The sequence shown here is derived from an EMBL/GenBank/DDBJ whole genome shotgun (WGS) entry which is preliminary data.</text>
</comment>
<proteinExistence type="predicted"/>
<dbReference type="CDD" id="cd03255">
    <property type="entry name" value="ABC_MJ0796_LolCDE_FtsE"/>
    <property type="match status" value="1"/>
</dbReference>
<dbReference type="InterPro" id="IPR003593">
    <property type="entry name" value="AAA+_ATPase"/>
</dbReference>
<evidence type="ECO:0000256" key="2">
    <source>
        <dbReference type="ARBA" id="ARBA00022741"/>
    </source>
</evidence>
<evidence type="ECO:0000256" key="3">
    <source>
        <dbReference type="ARBA" id="ARBA00022840"/>
    </source>
</evidence>
<keyword evidence="1" id="KW-0813">Transport</keyword>
<dbReference type="Gene3D" id="3.40.50.300">
    <property type="entry name" value="P-loop containing nucleotide triphosphate hydrolases"/>
    <property type="match status" value="1"/>
</dbReference>
<dbReference type="InterPro" id="IPR017911">
    <property type="entry name" value="MacB-like_ATP-bd"/>
</dbReference>
<dbReference type="AlphaFoldDB" id="A0A850QZ42"/>
<dbReference type="GO" id="GO:0098796">
    <property type="term" value="C:membrane protein complex"/>
    <property type="evidence" value="ECO:0007669"/>
    <property type="project" value="UniProtKB-ARBA"/>
</dbReference>
<dbReference type="PANTHER" id="PTHR24220:SF674">
    <property type="entry name" value="BACITRACIN EXPORT ATP-BINDING PROTEIN BCEA"/>
    <property type="match status" value="1"/>
</dbReference>
<dbReference type="GO" id="GO:0005524">
    <property type="term" value="F:ATP binding"/>
    <property type="evidence" value="ECO:0007669"/>
    <property type="project" value="UniProtKB-KW"/>
</dbReference>
<dbReference type="GO" id="GO:0005886">
    <property type="term" value="C:plasma membrane"/>
    <property type="evidence" value="ECO:0007669"/>
    <property type="project" value="TreeGrafter"/>
</dbReference>
<dbReference type="PANTHER" id="PTHR24220">
    <property type="entry name" value="IMPORT ATP-BINDING PROTEIN"/>
    <property type="match status" value="1"/>
</dbReference>
<dbReference type="GO" id="GO:0022857">
    <property type="term" value="F:transmembrane transporter activity"/>
    <property type="evidence" value="ECO:0007669"/>
    <property type="project" value="UniProtKB-ARBA"/>
</dbReference>
<dbReference type="InterPro" id="IPR027417">
    <property type="entry name" value="P-loop_NTPase"/>
</dbReference>
<dbReference type="PROSITE" id="PS50893">
    <property type="entry name" value="ABC_TRANSPORTER_2"/>
    <property type="match status" value="1"/>
</dbReference>
<protein>
    <submittedName>
        <fullName evidence="6">ABC transporter ATP-binding protein</fullName>
    </submittedName>
</protein>
<gene>
    <name evidence="6" type="ORF">HU830_01990</name>
</gene>
<accession>A0A850QZ42</accession>
<evidence type="ECO:0000313" key="7">
    <source>
        <dbReference type="Proteomes" id="UP000563523"/>
    </source>
</evidence>
<dbReference type="SUPFAM" id="SSF52540">
    <property type="entry name" value="P-loop containing nucleoside triphosphate hydrolases"/>
    <property type="match status" value="1"/>
</dbReference>
<dbReference type="InterPro" id="IPR015854">
    <property type="entry name" value="ABC_transpr_LolD-like"/>
</dbReference>
<sequence length="235" mass="25562">MTVIVEVQKLGKTYDVNSASPTVALKELSFAVQAGEFVGIMGASGSGKSTLLNILTSIDTPTSGRVLIDQQDLSEFSERQLASFRSQRMGFIFQDFSLLDNMTALENIALPLSLQGVKTEQIRPRVEDLGQKLGIAKVLDHCPNALSGGQKQRVAAARALVNQPALLLGDEPTGALDSKSATDFLDMLQTINTKQQVAIILVTHDPYAASYCQRILFTKDGQIQQQLPRAQQEKE</sequence>
<organism evidence="6 7">
    <name type="scientific">Bombilactobacillus apium</name>
    <dbReference type="NCBI Taxonomy" id="2675299"/>
    <lineage>
        <taxon>Bacteria</taxon>
        <taxon>Bacillati</taxon>
        <taxon>Bacillota</taxon>
        <taxon>Bacilli</taxon>
        <taxon>Lactobacillales</taxon>
        <taxon>Lactobacillaceae</taxon>
        <taxon>Bombilactobacillus</taxon>
    </lineage>
</organism>